<accession>A0A0R2CW01</accession>
<dbReference type="InterPro" id="IPR055170">
    <property type="entry name" value="GFO_IDH_MocA-like_dom"/>
</dbReference>
<dbReference type="Pfam" id="PF22725">
    <property type="entry name" value="GFO_IDH_MocA_C3"/>
    <property type="match status" value="1"/>
</dbReference>
<evidence type="ECO:0000313" key="3">
    <source>
        <dbReference type="EMBL" id="KRM96047.1"/>
    </source>
</evidence>
<comment type="caution">
    <text evidence="3">The sequence shown here is derived from an EMBL/GenBank/DDBJ whole genome shotgun (WGS) entry which is preliminary data.</text>
</comment>
<dbReference type="Gene3D" id="3.40.50.720">
    <property type="entry name" value="NAD(P)-binding Rossmann-like Domain"/>
    <property type="match status" value="1"/>
</dbReference>
<name>A0A0R2CW01_9LACO</name>
<feature type="domain" description="Gfo/Idh/MocA-like oxidoreductase N-terminal" evidence="1">
    <location>
        <begin position="2"/>
        <end position="118"/>
    </location>
</feature>
<evidence type="ECO:0000313" key="4">
    <source>
        <dbReference type="Proteomes" id="UP000051015"/>
    </source>
</evidence>
<protein>
    <submittedName>
        <fullName evidence="3">Oxidoreductase</fullName>
    </submittedName>
</protein>
<dbReference type="RefSeq" id="WP_057876121.1">
    <property type="nucleotide sequence ID" value="NZ_AYZD01000017.1"/>
</dbReference>
<dbReference type="EMBL" id="AYZD01000017">
    <property type="protein sequence ID" value="KRM96047.1"/>
    <property type="molecule type" value="Genomic_DNA"/>
</dbReference>
<organism evidence="3 4">
    <name type="scientific">Liquorilactobacillus aquaticus DSM 21051</name>
    <dbReference type="NCBI Taxonomy" id="1423725"/>
    <lineage>
        <taxon>Bacteria</taxon>
        <taxon>Bacillati</taxon>
        <taxon>Bacillota</taxon>
        <taxon>Bacilli</taxon>
        <taxon>Lactobacillales</taxon>
        <taxon>Lactobacillaceae</taxon>
        <taxon>Liquorilactobacillus</taxon>
    </lineage>
</organism>
<dbReference type="Gene3D" id="3.30.360.10">
    <property type="entry name" value="Dihydrodipicolinate Reductase, domain 2"/>
    <property type="match status" value="1"/>
</dbReference>
<evidence type="ECO:0000259" key="1">
    <source>
        <dbReference type="Pfam" id="PF01408"/>
    </source>
</evidence>
<dbReference type="Proteomes" id="UP000051015">
    <property type="component" value="Unassembled WGS sequence"/>
</dbReference>
<feature type="domain" description="GFO/IDH/MocA-like oxidoreductase" evidence="2">
    <location>
        <begin position="139"/>
        <end position="248"/>
    </location>
</feature>
<dbReference type="PATRIC" id="fig|1423725.3.peg.1148"/>
<dbReference type="InterPro" id="IPR036291">
    <property type="entry name" value="NAD(P)-bd_dom_sf"/>
</dbReference>
<dbReference type="SUPFAM" id="SSF51735">
    <property type="entry name" value="NAD(P)-binding Rossmann-fold domains"/>
    <property type="match status" value="1"/>
</dbReference>
<gene>
    <name evidence="3" type="ORF">FC19_GL001114</name>
</gene>
<dbReference type="PANTHER" id="PTHR43054">
    <property type="match status" value="1"/>
</dbReference>
<dbReference type="OrthoDB" id="9815825at2"/>
<proteinExistence type="predicted"/>
<evidence type="ECO:0000259" key="2">
    <source>
        <dbReference type="Pfam" id="PF22725"/>
    </source>
</evidence>
<dbReference type="SUPFAM" id="SSF55347">
    <property type="entry name" value="Glyceraldehyde-3-phosphate dehydrogenase-like, C-terminal domain"/>
    <property type="match status" value="1"/>
</dbReference>
<reference evidence="3 4" key="1">
    <citation type="journal article" date="2015" name="Genome Announc.">
        <title>Expanding the biotechnology potential of lactobacilli through comparative genomics of 213 strains and associated genera.</title>
        <authorList>
            <person name="Sun Z."/>
            <person name="Harris H.M."/>
            <person name="McCann A."/>
            <person name="Guo C."/>
            <person name="Argimon S."/>
            <person name="Zhang W."/>
            <person name="Yang X."/>
            <person name="Jeffery I.B."/>
            <person name="Cooney J.C."/>
            <person name="Kagawa T.F."/>
            <person name="Liu W."/>
            <person name="Song Y."/>
            <person name="Salvetti E."/>
            <person name="Wrobel A."/>
            <person name="Rasinkangas P."/>
            <person name="Parkhill J."/>
            <person name="Rea M.C."/>
            <person name="O'Sullivan O."/>
            <person name="Ritari J."/>
            <person name="Douillard F.P."/>
            <person name="Paul Ross R."/>
            <person name="Yang R."/>
            <person name="Briner A.E."/>
            <person name="Felis G.E."/>
            <person name="de Vos W.M."/>
            <person name="Barrangou R."/>
            <person name="Klaenhammer T.R."/>
            <person name="Caufield P.W."/>
            <person name="Cui Y."/>
            <person name="Zhang H."/>
            <person name="O'Toole P.W."/>
        </authorList>
    </citation>
    <scope>NUCLEOTIDE SEQUENCE [LARGE SCALE GENOMIC DNA]</scope>
    <source>
        <strain evidence="3 4">DSM 21051</strain>
    </source>
</reference>
<dbReference type="GO" id="GO:0000166">
    <property type="term" value="F:nucleotide binding"/>
    <property type="evidence" value="ECO:0007669"/>
    <property type="project" value="InterPro"/>
</dbReference>
<dbReference type="STRING" id="1423725.FC19_GL001114"/>
<dbReference type="AlphaFoldDB" id="A0A0R2CW01"/>
<dbReference type="InterPro" id="IPR000683">
    <property type="entry name" value="Gfo/Idh/MocA-like_OxRdtase_N"/>
</dbReference>
<dbReference type="Pfam" id="PF01408">
    <property type="entry name" value="GFO_IDH_MocA"/>
    <property type="match status" value="1"/>
</dbReference>
<keyword evidence="4" id="KW-1185">Reference proteome</keyword>
<dbReference type="PANTHER" id="PTHR43054:SF1">
    <property type="entry name" value="SCYLLO-INOSITOL 2-DEHYDROGENASE (NADP(+)) IOLU"/>
    <property type="match status" value="1"/>
</dbReference>
<sequence>MKLAIVGAGMIVKDFLSMIVEIPEIKLQAIIGTDMDIDVMNQLKEKYSIKSVYTDLEQSLANEDVDTVYVAVPNHLHYSFAKRALQAGKNVICEKPFTLNLRELEELRSIALENNLVLLEAITNQYLSNYKGIQDSLKKLGTIKVIECNYSQYSSRYNAFKEGTILPAFNPKFGGGALMDLNIYNIHFVVGLLGMPKKVNYFANIAHEVDTSGVLVMDYESIKVVSIGAKDSTADIHSTIQGEDGSIVIDGPTNVIDKYTVHLNKQQAVQEDHKVNGHRMFEEFKTFNKVIAEHDMTFVEAKLNHSLKVMQVVDLARKSAGLS</sequence>